<keyword evidence="3" id="KW-1185">Reference proteome</keyword>
<proteinExistence type="predicted"/>
<dbReference type="Proteomes" id="UP000326453">
    <property type="component" value="Chromosome 1"/>
</dbReference>
<evidence type="ECO:0000313" key="4">
    <source>
        <dbReference type="Proteomes" id="UP000326453"/>
    </source>
</evidence>
<evidence type="ECO:0000313" key="3">
    <source>
        <dbReference type="Proteomes" id="UP000273626"/>
    </source>
</evidence>
<dbReference type="Proteomes" id="UP000273626">
    <property type="component" value="Unassembled WGS sequence"/>
</dbReference>
<evidence type="ECO:0000313" key="2">
    <source>
        <dbReference type="EMBL" id="RKS51433.1"/>
    </source>
</evidence>
<sequence length="701" mass="75311">MPAVGGWLAAVWTGASAAGAVGASLLKLAVGLAINMAVAKVTAPKGPRPQELQTELRSSNAQRIRHLGRVRASGTVMFWDWANLRDFTEPPGGWWDNIKWRIGKRRLYKLIAVAEGGMDAVHQWYLDGDPVDVDADGWVTSEPWNRAGIRLQFRKGVEGDQWDGGDWPELRAAFPDQWTVNHRLRGVGTILATFDAVGGNDIAEIYGGGEPEVSALIQGAGAYWAADGSTINGRNPAVHLSDVMANPAYGALTTNDIDLALLGVARTDCNALVPTDGGTRTRYQSGISYALSDSLKDTAQKLLDAMGGRAWITPEGKLAVAAGVWSAPTVTIEERHIVEMEYGAGTERINRVTTLVPTFVAPQVRWQEATADPVEDADAIAKWGEGQPKGVDLLAVQHHGQAAHICKQMLARMNPDRRMTIKLRAFGLRLIGERVVRVNLPRLGLAGVPFWIDNLAFDGTNVTVDLIEADPASFDWTAEEEGEPPAILTPVDRGTAGRATAITSVSLITNDGPPYIRIEGTLTAQAGDNLMAQFRRTGSPLAWTDMIAEAASGGGFSFRTMPLGDLSEYDFRVFFGRYENSSGGRELRMQSVPVEVIGVDVVANGNPPDEPVVLSASGSAGDDLVVMFTVDLGANYHRTGLYRAAPGAPFGSAALVKWSYDQSSQVTMTAPIPPSGGRYWLRSENQSQVASDPVEVGNYPA</sequence>
<evidence type="ECO:0008006" key="5">
    <source>
        <dbReference type="Google" id="ProtNLM"/>
    </source>
</evidence>
<protein>
    <recommendedName>
        <fullName evidence="5">Phage tail protein</fullName>
    </recommendedName>
</protein>
<accession>A0AAE6TUQ6</accession>
<reference evidence="1 4" key="2">
    <citation type="submission" date="2019-01" db="EMBL/GenBank/DDBJ databases">
        <title>Complete Genome Sequence and Annotation of the Paracoccus pantotrophus type strain DSM 2944.</title>
        <authorList>
            <person name="Bockwoldt J.A."/>
            <person name="Zimmermann M."/>
            <person name="Tiso T."/>
            <person name="Blank L.M."/>
        </authorList>
    </citation>
    <scope>NUCLEOTIDE SEQUENCE [LARGE SCALE GENOMIC DNA]</scope>
    <source>
        <strain evidence="1 4">DSM 2944</strain>
    </source>
</reference>
<evidence type="ECO:0000313" key="1">
    <source>
        <dbReference type="EMBL" id="QFG38069.1"/>
    </source>
</evidence>
<dbReference type="KEGG" id="ppan:ESD82_18625"/>
<dbReference type="RefSeq" id="WP_147427652.1">
    <property type="nucleotide sequence ID" value="NZ_CP044426.1"/>
</dbReference>
<dbReference type="EMBL" id="CP044426">
    <property type="protein sequence ID" value="QFG38069.1"/>
    <property type="molecule type" value="Genomic_DNA"/>
</dbReference>
<organism evidence="1 4">
    <name type="scientific">Paracoccus pantotrophus</name>
    <name type="common">Thiosphaera pantotropha</name>
    <dbReference type="NCBI Taxonomy" id="82367"/>
    <lineage>
        <taxon>Bacteria</taxon>
        <taxon>Pseudomonadati</taxon>
        <taxon>Pseudomonadota</taxon>
        <taxon>Alphaproteobacteria</taxon>
        <taxon>Rhodobacterales</taxon>
        <taxon>Paracoccaceae</taxon>
        <taxon>Paracoccus</taxon>
    </lineage>
</organism>
<dbReference type="AlphaFoldDB" id="A0AAE6TUQ6"/>
<gene>
    <name evidence="2" type="ORF">BDE18_0680</name>
    <name evidence="1" type="ORF">ESD82_18625</name>
</gene>
<reference evidence="2 3" key="1">
    <citation type="submission" date="2018-10" db="EMBL/GenBank/DDBJ databases">
        <title>Genomic Encyclopedia of Archaeal and Bacterial Type Strains, Phase II (KMG-II): from individual species to whole genera.</title>
        <authorList>
            <person name="Goeker M."/>
        </authorList>
    </citation>
    <scope>NUCLEOTIDE SEQUENCE [LARGE SCALE GENOMIC DNA]</scope>
    <source>
        <strain evidence="3">ATCC 35512 / DSM 2944 / CIP 106514 / LMD 82.5 / NBRC 102493 / NCCB 82005 / GB17</strain>
        <strain evidence="2">DSM 2944</strain>
    </source>
</reference>
<name>A0AAE6TUQ6_PARPN</name>
<dbReference type="GeneID" id="51372612"/>
<dbReference type="EMBL" id="RBLI01000001">
    <property type="protein sequence ID" value="RKS51433.1"/>
    <property type="molecule type" value="Genomic_DNA"/>
</dbReference>